<sequence length="1112" mass="123024">MDDSVKVLNEALSSVKVQLVQMKRCLDSELLMDALKAASTMLSELRTSSLSPKNYYELYMAVFDALRHLSIYLYDAHTTSKHHLADLYELVQYCGNIVPRLYLMITVGSVYMSVPDAPIKEIMKDIMEMSRGVQHPTRGLFLRHYMSGATRDYLPVGSDMGSGGNLQDSIGFVLTNFIEMNKLWVRLQHQGHSRDREKREMERKELRILVGTNLVRLSQLDGVDLEMYRRIILPSILEQVVNCKDVIAQEYLMEVVIQVFPDEFHLRTLGPFLSACAQLHPKVNIKQIVISLIDRLAAYAAREAENDSPEEIRRQEEEAGRRLAEKTREMRLTGQSAGPSSVWDEVKAEGEVRSGAPASAAQQELLDGPHTEARSAAQPPVAPVADAPPVEPSGFAVDPNDAAAPNVATHSSTEARFSSVPDELNDNAWGEQRGSTDPWGGASASTSDDLHSNETGPSTDATSEDPDENGTGGQEMRSDMFPSKSLPASGDAQEDDGAQPVQVDGDAPTAKGNQPVEGAEAASRPQAAEPVPSAPPPAPPRKFRGIPEDVKLFEVFWAQVVQLIRARPDLSIMDITALLVSLINLSLSCYPDQLEYVDQVLGFAREKVAEAEQTAELHSQTTMGNLNALLLSPINSYLTVLTLLALPNYKALLLAQPYSTRKSIAHAVVNSVLRNETVMSTPEDVDGVLDLCSILVLDQRDGTAHHAQHAAYAQGGNPYAAQHLHSQDPRYNGHHQGGTPLYGGGMGRAMNSRHHMAQYDLEEMAEEQGWLARMVHLFRSDDLETQFSLLQTARKHFIAGGERIRYTLPPLSVSAMKLARRYKLREEIEEDWESKMLTLYKFVHQIISTLYNKVESSDSCLRLFLLAAQSADETEFEELSYEFYVQAFTIYEESISESRAQLQAIGLVISTLQTARVFSTDNYDTLITKATLHGAKLLKKPHQAAAVLMASHLWWQVEVAGRPSTEEKPLLRDGKRVLECLQKALRIANSCVDERSTVEIFCSALDQYLYYFERQVEAITPKYINSLVELISNGLESLAREDLHPTSSATGFIEGVSGPEACHRHFRAQLVHIKTRKEAALALVGSADGDGKSRGPDWGAVSLAAISSKHLQ</sequence>
<keyword evidence="5" id="KW-0472">Membrane</keyword>
<evidence type="ECO:0000256" key="2">
    <source>
        <dbReference type="ARBA" id="ARBA00006536"/>
    </source>
</evidence>
<dbReference type="GO" id="GO:0005829">
    <property type="term" value="C:cytosol"/>
    <property type="evidence" value="ECO:0007669"/>
    <property type="project" value="GOC"/>
</dbReference>
<dbReference type="PANTHER" id="PTHR11099:SF0">
    <property type="entry name" value="VACUOLAR PROTEIN SORTING-ASSOCIATED PROTEIN 35"/>
    <property type="match status" value="1"/>
</dbReference>
<dbReference type="InterPro" id="IPR042491">
    <property type="entry name" value="Vps35_C"/>
</dbReference>
<reference evidence="7 8" key="1">
    <citation type="journal article" date="2018" name="Mol. Biol. Evol.">
        <title>Broad Genomic Sampling Reveals a Smut Pathogenic Ancestry of the Fungal Clade Ustilaginomycotina.</title>
        <authorList>
            <person name="Kijpornyongpan T."/>
            <person name="Mondo S.J."/>
            <person name="Barry K."/>
            <person name="Sandor L."/>
            <person name="Lee J."/>
            <person name="Lipzen A."/>
            <person name="Pangilinan J."/>
            <person name="LaButti K."/>
            <person name="Hainaut M."/>
            <person name="Henrissat B."/>
            <person name="Grigoriev I.V."/>
            <person name="Spatafora J.W."/>
            <person name="Aime M.C."/>
        </authorList>
    </citation>
    <scope>NUCLEOTIDE SEQUENCE [LARGE SCALE GENOMIC DNA]</scope>
    <source>
        <strain evidence="7 8">MCA 4658</strain>
    </source>
</reference>
<protein>
    <submittedName>
        <fullName evidence="7">Vacuolar protein sorting-associated protein 35</fullName>
    </submittedName>
</protein>
<evidence type="ECO:0000313" key="8">
    <source>
        <dbReference type="Proteomes" id="UP000245783"/>
    </source>
</evidence>
<dbReference type="FunFam" id="1.25.40.660:FF:000002">
    <property type="entry name" value="Vacuolar protein sorting-associated protein 35"/>
    <property type="match status" value="1"/>
</dbReference>
<dbReference type="GO" id="GO:0006886">
    <property type="term" value="P:intracellular protein transport"/>
    <property type="evidence" value="ECO:0007669"/>
    <property type="project" value="TreeGrafter"/>
</dbReference>
<dbReference type="RefSeq" id="XP_025370257.1">
    <property type="nucleotide sequence ID" value="XM_025510030.1"/>
</dbReference>
<dbReference type="EMBL" id="KZ819373">
    <property type="protein sequence ID" value="PWN43097.1"/>
    <property type="molecule type" value="Genomic_DNA"/>
</dbReference>
<dbReference type="PANTHER" id="PTHR11099">
    <property type="entry name" value="VACUOLAR SORTING PROTEIN 35"/>
    <property type="match status" value="1"/>
</dbReference>
<evidence type="ECO:0000256" key="4">
    <source>
        <dbReference type="ARBA" id="ARBA00022927"/>
    </source>
</evidence>
<organism evidence="7 8">
    <name type="scientific">Ceraceosorus guamensis</name>
    <dbReference type="NCBI Taxonomy" id="1522189"/>
    <lineage>
        <taxon>Eukaryota</taxon>
        <taxon>Fungi</taxon>
        <taxon>Dikarya</taxon>
        <taxon>Basidiomycota</taxon>
        <taxon>Ustilaginomycotina</taxon>
        <taxon>Exobasidiomycetes</taxon>
        <taxon>Ceraceosorales</taxon>
        <taxon>Ceraceosoraceae</taxon>
        <taxon>Ceraceosorus</taxon>
    </lineage>
</organism>
<evidence type="ECO:0000256" key="1">
    <source>
        <dbReference type="ARBA" id="ARBA00004170"/>
    </source>
</evidence>
<feature type="compositionally biased region" description="Basic and acidic residues" evidence="6">
    <location>
        <begin position="304"/>
        <end position="331"/>
    </location>
</feature>
<keyword evidence="4" id="KW-0653">Protein transport</keyword>
<proteinExistence type="inferred from homology"/>
<evidence type="ECO:0000256" key="3">
    <source>
        <dbReference type="ARBA" id="ARBA00022448"/>
    </source>
</evidence>
<keyword evidence="3" id="KW-0813">Transport</keyword>
<dbReference type="InterPro" id="IPR005378">
    <property type="entry name" value="Vps35"/>
</dbReference>
<evidence type="ECO:0000256" key="5">
    <source>
        <dbReference type="ARBA" id="ARBA00023136"/>
    </source>
</evidence>
<dbReference type="Pfam" id="PF03635">
    <property type="entry name" value="Vps35"/>
    <property type="match status" value="1"/>
</dbReference>
<comment type="subcellular location">
    <subcellularLocation>
        <location evidence="1">Membrane</location>
        <topology evidence="1">Peripheral membrane protein</topology>
    </subcellularLocation>
</comment>
<dbReference type="AlphaFoldDB" id="A0A316VZK3"/>
<accession>A0A316VZK3</accession>
<feature type="region of interest" description="Disordered" evidence="6">
    <location>
        <begin position="304"/>
        <end position="543"/>
    </location>
</feature>
<evidence type="ECO:0000313" key="7">
    <source>
        <dbReference type="EMBL" id="PWN43097.1"/>
    </source>
</evidence>
<keyword evidence="8" id="KW-1185">Reference proteome</keyword>
<dbReference type="GO" id="GO:0042147">
    <property type="term" value="P:retrograde transport, endosome to Golgi"/>
    <property type="evidence" value="ECO:0007669"/>
    <property type="project" value="InterPro"/>
</dbReference>
<dbReference type="GO" id="GO:0030906">
    <property type="term" value="C:retromer, cargo-selective complex"/>
    <property type="evidence" value="ECO:0007669"/>
    <property type="project" value="InterPro"/>
</dbReference>
<dbReference type="FunCoup" id="A0A316VZK3">
    <property type="interactions" value="717"/>
</dbReference>
<dbReference type="GeneID" id="37031900"/>
<dbReference type="STRING" id="1522189.A0A316VZK3"/>
<feature type="compositionally biased region" description="Polar residues" evidence="6">
    <location>
        <begin position="443"/>
        <end position="461"/>
    </location>
</feature>
<dbReference type="Proteomes" id="UP000245783">
    <property type="component" value="Unassembled WGS sequence"/>
</dbReference>
<dbReference type="OrthoDB" id="10258141at2759"/>
<dbReference type="GO" id="GO:0005770">
    <property type="term" value="C:late endosome"/>
    <property type="evidence" value="ECO:0007669"/>
    <property type="project" value="TreeGrafter"/>
</dbReference>
<gene>
    <name evidence="7" type="ORF">IE81DRAFT_104383</name>
</gene>
<dbReference type="Gene3D" id="1.25.40.660">
    <property type="entry name" value="Vacuolar protein sorting-associated protein 35, helical subcomplex Vps35-C"/>
    <property type="match status" value="1"/>
</dbReference>
<dbReference type="InParanoid" id="A0A316VZK3"/>
<name>A0A316VZK3_9BASI</name>
<evidence type="ECO:0000256" key="6">
    <source>
        <dbReference type="SAM" id="MobiDB-lite"/>
    </source>
</evidence>
<comment type="similarity">
    <text evidence="2">Belongs to the VPS35 family.</text>
</comment>
<feature type="compositionally biased region" description="Low complexity" evidence="6">
    <location>
        <begin position="374"/>
        <end position="388"/>
    </location>
</feature>